<dbReference type="RefSeq" id="XP_015702443.1">
    <property type="nucleotide sequence ID" value="XM_015847941.1"/>
</dbReference>
<dbReference type="KEGG" id="pbl:PAAG_12458"/>
<keyword evidence="3" id="KW-1185">Reference proteome</keyword>
<gene>
    <name evidence="2" type="ORF">PAAG_12458</name>
</gene>
<feature type="region of interest" description="Disordered" evidence="1">
    <location>
        <begin position="131"/>
        <end position="150"/>
    </location>
</feature>
<dbReference type="AlphaFoldDB" id="A0A0A2V3Y3"/>
<dbReference type="Proteomes" id="UP000002059">
    <property type="component" value="Partially assembled WGS sequence"/>
</dbReference>
<evidence type="ECO:0000313" key="2">
    <source>
        <dbReference type="EMBL" id="KGQ00870.1"/>
    </source>
</evidence>
<dbReference type="EMBL" id="KN294018">
    <property type="protein sequence ID" value="KGQ00870.1"/>
    <property type="molecule type" value="Genomic_DNA"/>
</dbReference>
<evidence type="ECO:0000313" key="3">
    <source>
        <dbReference type="Proteomes" id="UP000002059"/>
    </source>
</evidence>
<name>A0A0A2V3Y3_PARBA</name>
<proteinExistence type="predicted"/>
<dbReference type="HOGENOM" id="CLU_1741134_0_0_1"/>
<protein>
    <submittedName>
        <fullName evidence="2">Uncharacterized protein</fullName>
    </submittedName>
</protein>
<dbReference type="VEuPathDB" id="FungiDB:PAAG_12458"/>
<feature type="compositionally biased region" description="Polar residues" evidence="1">
    <location>
        <begin position="133"/>
        <end position="150"/>
    </location>
</feature>
<sequence length="150" mass="16173">MLTSCNSAPFKAYDPIKTVTRPSLQTGLTPFPDNILPFSDKAKTSPTITLAAILTKIVPVFSRSDGTPSDPFASPDRFLSWEDVSTLPPNALSVIAPWVYDALAQVTKPQIRPTGKTTTTKKITSTLVKPMTMASSKPKTTPSYCTPGQK</sequence>
<evidence type="ECO:0000256" key="1">
    <source>
        <dbReference type="SAM" id="MobiDB-lite"/>
    </source>
</evidence>
<accession>A0A0A2V3Y3</accession>
<organism evidence="2 3">
    <name type="scientific">Paracoccidioides lutzii (strain ATCC MYA-826 / Pb01)</name>
    <name type="common">Paracoccidioides brasiliensis</name>
    <dbReference type="NCBI Taxonomy" id="502779"/>
    <lineage>
        <taxon>Eukaryota</taxon>
        <taxon>Fungi</taxon>
        <taxon>Dikarya</taxon>
        <taxon>Ascomycota</taxon>
        <taxon>Pezizomycotina</taxon>
        <taxon>Eurotiomycetes</taxon>
        <taxon>Eurotiomycetidae</taxon>
        <taxon>Onygenales</taxon>
        <taxon>Ajellomycetaceae</taxon>
        <taxon>Paracoccidioides</taxon>
    </lineage>
</organism>
<dbReference type="GeneID" id="26971099"/>
<reference evidence="2 3" key="1">
    <citation type="journal article" date="2011" name="PLoS Genet.">
        <title>Comparative genomic analysis of human fungal pathogens causing paracoccidioidomycosis.</title>
        <authorList>
            <person name="Desjardins C.A."/>
            <person name="Champion M.D."/>
            <person name="Holder J.W."/>
            <person name="Muszewska A."/>
            <person name="Goldberg J."/>
            <person name="Bailao A.M."/>
            <person name="Brigido M.M."/>
            <person name="Ferreira M.E."/>
            <person name="Garcia A.M."/>
            <person name="Grynberg M."/>
            <person name="Gujja S."/>
            <person name="Heiman D.I."/>
            <person name="Henn M.R."/>
            <person name="Kodira C.D."/>
            <person name="Leon-Narvaez H."/>
            <person name="Longo L.V."/>
            <person name="Ma L.J."/>
            <person name="Malavazi I."/>
            <person name="Matsuo A.L."/>
            <person name="Morais F.V."/>
            <person name="Pereira M."/>
            <person name="Rodriguez-Brito S."/>
            <person name="Sakthikumar S."/>
            <person name="Salem-Izacc S.M."/>
            <person name="Sykes S.M."/>
            <person name="Teixeira M.M."/>
            <person name="Vallejo M.C."/>
            <person name="Walter M.E."/>
            <person name="Yandava C."/>
            <person name="Young S."/>
            <person name="Zeng Q."/>
            <person name="Zucker J."/>
            <person name="Felipe M.S."/>
            <person name="Goldman G.H."/>
            <person name="Haas B.J."/>
            <person name="McEwen J.G."/>
            <person name="Nino-Vega G."/>
            <person name="Puccia R."/>
            <person name="San-Blas G."/>
            <person name="Soares C.M."/>
            <person name="Birren B.W."/>
            <person name="Cuomo C.A."/>
        </authorList>
    </citation>
    <scope>NUCLEOTIDE SEQUENCE [LARGE SCALE GENOMIC DNA]</scope>
    <source>
        <strain evidence="3">ATCC MYA-826 / Pb01</strain>
    </source>
</reference>